<comment type="caution">
    <text evidence="3">The sequence shown here is derived from an EMBL/GenBank/DDBJ whole genome shotgun (WGS) entry which is preliminary data.</text>
</comment>
<dbReference type="OrthoDB" id="5294792at2"/>
<feature type="transmembrane region" description="Helical" evidence="2">
    <location>
        <begin position="106"/>
        <end position="126"/>
    </location>
</feature>
<keyword evidence="2" id="KW-0472">Membrane</keyword>
<dbReference type="RefSeq" id="WP_063244080.1">
    <property type="nucleotide sequence ID" value="NZ_LUKF01000016.1"/>
</dbReference>
<organism evidence="3 4">
    <name type="scientific">Bdellovibrio bacteriovorus</name>
    <dbReference type="NCBI Taxonomy" id="959"/>
    <lineage>
        <taxon>Bacteria</taxon>
        <taxon>Pseudomonadati</taxon>
        <taxon>Bdellovibrionota</taxon>
        <taxon>Bdellovibrionia</taxon>
        <taxon>Bdellovibrionales</taxon>
        <taxon>Pseudobdellovibrionaceae</taxon>
        <taxon>Bdellovibrio</taxon>
    </lineage>
</organism>
<accession>A0A150WFX4</accession>
<dbReference type="AlphaFoldDB" id="A0A150WFX4"/>
<dbReference type="EMBL" id="LUKF01000016">
    <property type="protein sequence ID" value="KYG61936.1"/>
    <property type="molecule type" value="Genomic_DNA"/>
</dbReference>
<keyword evidence="2" id="KW-1133">Transmembrane helix</keyword>
<protein>
    <recommendedName>
        <fullName evidence="5">DUF4383 domain-containing protein</fullName>
    </recommendedName>
</protein>
<evidence type="ECO:0000256" key="2">
    <source>
        <dbReference type="SAM" id="Phobius"/>
    </source>
</evidence>
<keyword evidence="2" id="KW-0812">Transmembrane</keyword>
<evidence type="ECO:0000313" key="4">
    <source>
        <dbReference type="Proteomes" id="UP000075391"/>
    </source>
</evidence>
<feature type="region of interest" description="Disordered" evidence="1">
    <location>
        <begin position="1"/>
        <end position="31"/>
    </location>
</feature>
<evidence type="ECO:0000256" key="1">
    <source>
        <dbReference type="SAM" id="MobiDB-lite"/>
    </source>
</evidence>
<feature type="transmembrane region" description="Helical" evidence="2">
    <location>
        <begin position="158"/>
        <end position="176"/>
    </location>
</feature>
<feature type="transmembrane region" description="Helical" evidence="2">
    <location>
        <begin position="81"/>
        <end position="99"/>
    </location>
</feature>
<sequence length="184" mass="19935">MELEREPRRKPTPPKSTPARGPAPASQTTVTRTYTAPTEEIVMPNEQTYAREVCVVQGILFLTIGLIGFVVTDLFSAHLSASHNAIHLASGALALWFGFDSERSARIYSFAFGSVYGALAILGFALGKPAMATVGHVAEDRFLWKLIPGVLEFGTADHILHTLIASAFILGAALKIKRVKRMKA</sequence>
<dbReference type="Proteomes" id="UP000075391">
    <property type="component" value="Unassembled WGS sequence"/>
</dbReference>
<name>A0A150WFX4_BDEBC</name>
<gene>
    <name evidence="3" type="ORF">AZI85_06920</name>
</gene>
<proteinExistence type="predicted"/>
<evidence type="ECO:0008006" key="5">
    <source>
        <dbReference type="Google" id="ProtNLM"/>
    </source>
</evidence>
<evidence type="ECO:0000313" key="3">
    <source>
        <dbReference type="EMBL" id="KYG61936.1"/>
    </source>
</evidence>
<feature type="transmembrane region" description="Helical" evidence="2">
    <location>
        <begin position="53"/>
        <end position="75"/>
    </location>
</feature>
<reference evidence="3 4" key="1">
    <citation type="submission" date="2016-03" db="EMBL/GenBank/DDBJ databases">
        <authorList>
            <person name="Ploux O."/>
        </authorList>
    </citation>
    <scope>NUCLEOTIDE SEQUENCE [LARGE SCALE GENOMIC DNA]</scope>
    <source>
        <strain evidence="3 4">BER2</strain>
    </source>
</reference>